<organism evidence="3 4">
    <name type="scientific">Heligmosomoides polygyrus</name>
    <name type="common">Parasitic roundworm</name>
    <dbReference type="NCBI Taxonomy" id="6339"/>
    <lineage>
        <taxon>Eukaryota</taxon>
        <taxon>Metazoa</taxon>
        <taxon>Ecdysozoa</taxon>
        <taxon>Nematoda</taxon>
        <taxon>Chromadorea</taxon>
        <taxon>Rhabditida</taxon>
        <taxon>Rhabditina</taxon>
        <taxon>Rhabditomorpha</taxon>
        <taxon>Strongyloidea</taxon>
        <taxon>Heligmosomidae</taxon>
        <taxon>Heligmosomoides</taxon>
    </lineage>
</organism>
<dbReference type="AlphaFoldDB" id="A0A183GV44"/>
<keyword evidence="1" id="KW-1133">Transmembrane helix</keyword>
<feature type="transmembrane region" description="Helical" evidence="1">
    <location>
        <begin position="14"/>
        <end position="34"/>
    </location>
</feature>
<evidence type="ECO:0000259" key="2">
    <source>
        <dbReference type="Pfam" id="PF23346"/>
    </source>
</evidence>
<feature type="transmembrane region" description="Helical" evidence="1">
    <location>
        <begin position="43"/>
        <end position="62"/>
    </location>
</feature>
<evidence type="ECO:0000313" key="4">
    <source>
        <dbReference type="WBParaSite" id="HPBE_0002656401-mRNA-1"/>
    </source>
</evidence>
<sequence>LRQLMREPENTVKIQYSIALFTPSVLSILLFVCVHHQYGAIKFFWALTCITQIVLAYGLATLEAYEVLVKGN</sequence>
<proteinExistence type="predicted"/>
<dbReference type="WBParaSite" id="HPBE_0002656401-mRNA-1">
    <property type="protein sequence ID" value="HPBE_0002656401-mRNA-1"/>
    <property type="gene ID" value="HPBE_0002656401"/>
</dbReference>
<dbReference type="InterPro" id="IPR055514">
    <property type="entry name" value="DUF7087"/>
</dbReference>
<keyword evidence="3" id="KW-1185">Reference proteome</keyword>
<keyword evidence="1" id="KW-0812">Transmembrane</keyword>
<feature type="domain" description="DUF7087" evidence="2">
    <location>
        <begin position="1"/>
        <end position="68"/>
    </location>
</feature>
<keyword evidence="1" id="KW-0472">Membrane</keyword>
<reference evidence="4" key="1">
    <citation type="submission" date="2019-09" db="UniProtKB">
        <authorList>
            <consortium name="WormBaseParasite"/>
        </authorList>
    </citation>
    <scope>IDENTIFICATION</scope>
</reference>
<evidence type="ECO:0000256" key="1">
    <source>
        <dbReference type="SAM" id="Phobius"/>
    </source>
</evidence>
<evidence type="ECO:0000313" key="3">
    <source>
        <dbReference type="Proteomes" id="UP000050761"/>
    </source>
</evidence>
<protein>
    <submittedName>
        <fullName evidence="4">Transmembrane protein</fullName>
    </submittedName>
</protein>
<dbReference type="Pfam" id="PF23346">
    <property type="entry name" value="DUF7087"/>
    <property type="match status" value="1"/>
</dbReference>
<accession>A0A183GV44</accession>
<name>A0A183GV44_HELPZ</name>
<dbReference type="Proteomes" id="UP000050761">
    <property type="component" value="Unassembled WGS sequence"/>
</dbReference>